<accession>A0AAU2AG08</accession>
<dbReference type="AlphaFoldDB" id="A0AAU2AG08"/>
<evidence type="ECO:0000313" key="1">
    <source>
        <dbReference type="EMBL" id="WTT23140.1"/>
    </source>
</evidence>
<protein>
    <submittedName>
        <fullName evidence="1">Uncharacterized protein</fullName>
    </submittedName>
</protein>
<proteinExistence type="predicted"/>
<reference evidence="1" key="1">
    <citation type="submission" date="2022-10" db="EMBL/GenBank/DDBJ databases">
        <title>The complete genomes of actinobacterial strains from the NBC collection.</title>
        <authorList>
            <person name="Joergensen T.S."/>
            <person name="Alvarez Arevalo M."/>
            <person name="Sterndorff E.B."/>
            <person name="Faurdal D."/>
            <person name="Vuksanovic O."/>
            <person name="Mourched A.-S."/>
            <person name="Charusanti P."/>
            <person name="Shaw S."/>
            <person name="Blin K."/>
            <person name="Weber T."/>
        </authorList>
    </citation>
    <scope>NUCLEOTIDE SEQUENCE</scope>
    <source>
        <strain evidence="1">NBC_00093</strain>
    </source>
</reference>
<sequence length="69" mass="7232">MPGVEGGEAATDGSSRLVEYVSFLNTPASVNAKGITCEAEKDMEGNVENLPEGCCPVRKEQVDALTSQT</sequence>
<organism evidence="1">
    <name type="scientific">Streptomyces sp. NBC_00093</name>
    <dbReference type="NCBI Taxonomy" id="2975649"/>
    <lineage>
        <taxon>Bacteria</taxon>
        <taxon>Bacillati</taxon>
        <taxon>Actinomycetota</taxon>
        <taxon>Actinomycetes</taxon>
        <taxon>Kitasatosporales</taxon>
        <taxon>Streptomycetaceae</taxon>
        <taxon>Streptomyces</taxon>
    </lineage>
</organism>
<gene>
    <name evidence="1" type="ORF">OHA22_50065</name>
</gene>
<name>A0AAU2AG08_9ACTN</name>
<dbReference type="EMBL" id="CP108222">
    <property type="protein sequence ID" value="WTT23140.1"/>
    <property type="molecule type" value="Genomic_DNA"/>
</dbReference>